<evidence type="ECO:0000256" key="1">
    <source>
        <dbReference type="ARBA" id="ARBA00004479"/>
    </source>
</evidence>
<reference evidence="13" key="2">
    <citation type="submission" date="2023-04" db="EMBL/GenBank/DDBJ databases">
        <authorList>
            <person name="Bu L."/>
            <person name="Lu L."/>
            <person name="Laidemitt M.R."/>
            <person name="Zhang S.M."/>
            <person name="Mutuku M."/>
            <person name="Mkoji G."/>
            <person name="Steinauer M."/>
            <person name="Loker E.S."/>
        </authorList>
    </citation>
    <scope>NUCLEOTIDE SEQUENCE</scope>
    <source>
        <strain evidence="13">KasaAsao</strain>
        <tissue evidence="13">Whole Snail</tissue>
    </source>
</reference>
<dbReference type="Gene3D" id="3.40.50.10140">
    <property type="entry name" value="Toll/interleukin-1 receptor homology (TIR) domain"/>
    <property type="match status" value="1"/>
</dbReference>
<dbReference type="EMBL" id="JASAOG010000110">
    <property type="protein sequence ID" value="KAK0050851.1"/>
    <property type="molecule type" value="Genomic_DNA"/>
</dbReference>
<evidence type="ECO:0000256" key="5">
    <source>
        <dbReference type="ARBA" id="ARBA00022729"/>
    </source>
</evidence>
<name>A0AAD8BAF1_BIOPF</name>
<gene>
    <name evidence="13" type="ORF">Bpfe_019772</name>
</gene>
<evidence type="ECO:0000256" key="9">
    <source>
        <dbReference type="ARBA" id="ARBA00023170"/>
    </source>
</evidence>
<evidence type="ECO:0000256" key="3">
    <source>
        <dbReference type="ARBA" id="ARBA00022614"/>
    </source>
</evidence>
<feature type="transmembrane region" description="Helical" evidence="11">
    <location>
        <begin position="696"/>
        <end position="719"/>
    </location>
</feature>
<dbReference type="GO" id="GO:0002224">
    <property type="term" value="P:toll-like receptor signaling pathway"/>
    <property type="evidence" value="ECO:0007669"/>
    <property type="project" value="InterPro"/>
</dbReference>
<dbReference type="GO" id="GO:0004888">
    <property type="term" value="F:transmembrane signaling receptor activity"/>
    <property type="evidence" value="ECO:0007669"/>
    <property type="project" value="InterPro"/>
</dbReference>
<dbReference type="SUPFAM" id="SSF52058">
    <property type="entry name" value="L domain-like"/>
    <property type="match status" value="2"/>
</dbReference>
<dbReference type="InterPro" id="IPR032675">
    <property type="entry name" value="LRR_dom_sf"/>
</dbReference>
<evidence type="ECO:0000256" key="11">
    <source>
        <dbReference type="SAM" id="Phobius"/>
    </source>
</evidence>
<accession>A0AAD8BAF1</accession>
<dbReference type="Gene3D" id="3.80.10.10">
    <property type="entry name" value="Ribonuclease Inhibitor"/>
    <property type="match status" value="3"/>
</dbReference>
<dbReference type="InterPro" id="IPR017241">
    <property type="entry name" value="Toll-like_receptor"/>
</dbReference>
<evidence type="ECO:0000313" key="14">
    <source>
        <dbReference type="Proteomes" id="UP001233172"/>
    </source>
</evidence>
<dbReference type="SUPFAM" id="SSF52200">
    <property type="entry name" value="Toll/Interleukin receptor TIR domain"/>
    <property type="match status" value="1"/>
</dbReference>
<protein>
    <submittedName>
        <fullName evidence="13">Toll-like receptor 4</fullName>
    </submittedName>
</protein>
<comment type="subcellular location">
    <subcellularLocation>
        <location evidence="1">Membrane</location>
        <topology evidence="1">Single-pass type I membrane protein</topology>
    </subcellularLocation>
</comment>
<dbReference type="SMART" id="SM00255">
    <property type="entry name" value="TIR"/>
    <property type="match status" value="1"/>
</dbReference>
<evidence type="ECO:0000256" key="10">
    <source>
        <dbReference type="ARBA" id="ARBA00023180"/>
    </source>
</evidence>
<keyword evidence="14" id="KW-1185">Reference proteome</keyword>
<dbReference type="Pfam" id="PF01582">
    <property type="entry name" value="TIR"/>
    <property type="match status" value="1"/>
</dbReference>
<dbReference type="PIRSF" id="PIRSF037595">
    <property type="entry name" value="Toll-like_receptor"/>
    <property type="match status" value="1"/>
</dbReference>
<evidence type="ECO:0000256" key="7">
    <source>
        <dbReference type="ARBA" id="ARBA00022989"/>
    </source>
</evidence>
<evidence type="ECO:0000256" key="8">
    <source>
        <dbReference type="ARBA" id="ARBA00023136"/>
    </source>
</evidence>
<dbReference type="InterPro" id="IPR000157">
    <property type="entry name" value="TIR_dom"/>
</dbReference>
<evidence type="ECO:0000256" key="4">
    <source>
        <dbReference type="ARBA" id="ARBA00022692"/>
    </source>
</evidence>
<evidence type="ECO:0000256" key="6">
    <source>
        <dbReference type="ARBA" id="ARBA00022737"/>
    </source>
</evidence>
<keyword evidence="7 11" id="KW-1133">Transmembrane helix</keyword>
<keyword evidence="6" id="KW-0677">Repeat</keyword>
<dbReference type="PROSITE" id="PS51450">
    <property type="entry name" value="LRR"/>
    <property type="match status" value="2"/>
</dbReference>
<sequence>MYRCLTVSNLVCVHFLLNIKMNVNIFAGYVTILVLNVIGQHCKNNHSSNAISYWGVEHDNSKYDLVCDCGMWSFVNETCKIENNKAECMSRKLVQVPSITEPHSIEVFNLSCNCIGTIANKTFIGFTSLLQLDLSHNKLWKIEPLAFLGLNRLINLNLRCNHLVMKDEVFHDNVFSPLASLEILKINGNNPNLTIRHLRYPENALSKLVTLKDLSIDGLKRKDFGPSFQNLTSLTSMTAAGLNIGFCKMIAITNTTFLYLVRLKYLDICSCFIDGSYIDPNAFSMLTNLHTLNLTQNEDIDIQNLNTVFYSLRNITTLRVLSMHLIVNRYSLGICLDSSFIKYFPQHLERFEAQENNLEGVDQEVFSMLSPSLKHLDIGRNRFVFGIYLQNVSQMTNLTSLTLSGGSFTYNLPSRYPFQIHESRLKSNCTIYTNSNSQGDADDSIVFSLPPNLKRLEMNRAGLSYTLSTLNVSQNSLKYLSMTNNYFPNLIGPFYGFDHLEYMDLSFSFVQTISKMFFSELRSLLHLNLSSNLLGSFFCRYESETVFYPLTNLKTLNLSFNDISELRPNIFANLVNLTQLQLQKNNLQKFDVNITSLINLVRLNLKLNRLSTMSSNITDHIDTLIKHHESVVVDLSFSPISCQCNNLAFINWMVNSKAFHPNFINYQCVDSNTIQNITDNYTSTVEKLNRECSSNVTIFLISSGFSFVILCFVIGSVIYRFRWRIRYMYYAAYLYYSKTNSGRDSDYKYDAFLSYDQNDWKFVVNKLIPQMEKRLLKVCIHSKDFVAGDYIASNIVKAICSSRRTVVVLTRNMIKSYWCGYEIQMANMEAVHTNRKVLLFLMMEDIPSSELTVDLLYNIRNNTYLQYNQDGDSVHMARLWDKLAYDIKH</sequence>
<keyword evidence="3" id="KW-0433">Leucine-rich repeat</keyword>
<comment type="similarity">
    <text evidence="2">Belongs to the Toll-like receptor family.</text>
</comment>
<dbReference type="PANTHER" id="PTHR24365">
    <property type="entry name" value="TOLL-LIKE RECEPTOR"/>
    <property type="match status" value="1"/>
</dbReference>
<keyword evidence="5" id="KW-0732">Signal</keyword>
<keyword evidence="9 13" id="KW-0675">Receptor</keyword>
<dbReference type="InterPro" id="IPR035897">
    <property type="entry name" value="Toll_tir_struct_dom_sf"/>
</dbReference>
<reference evidence="13" key="1">
    <citation type="journal article" date="2023" name="PLoS Negl. Trop. Dis.">
        <title>A genome sequence for Biomphalaria pfeifferi, the major vector snail for the human-infecting parasite Schistosoma mansoni.</title>
        <authorList>
            <person name="Bu L."/>
            <person name="Lu L."/>
            <person name="Laidemitt M.R."/>
            <person name="Zhang S.M."/>
            <person name="Mutuku M."/>
            <person name="Mkoji G."/>
            <person name="Steinauer M."/>
            <person name="Loker E.S."/>
        </authorList>
    </citation>
    <scope>NUCLEOTIDE SEQUENCE</scope>
    <source>
        <strain evidence="13">KasaAsao</strain>
    </source>
</reference>
<dbReference type="Pfam" id="PF13855">
    <property type="entry name" value="LRR_8"/>
    <property type="match status" value="2"/>
</dbReference>
<keyword evidence="10" id="KW-0325">Glycoprotein</keyword>
<keyword evidence="4 11" id="KW-0812">Transmembrane</keyword>
<proteinExistence type="inferred from homology"/>
<evidence type="ECO:0000256" key="2">
    <source>
        <dbReference type="ARBA" id="ARBA00009634"/>
    </source>
</evidence>
<dbReference type="AlphaFoldDB" id="A0AAD8BAF1"/>
<keyword evidence="8 11" id="KW-0472">Membrane</keyword>
<dbReference type="InterPro" id="IPR001611">
    <property type="entry name" value="Leu-rich_rpt"/>
</dbReference>
<dbReference type="InterPro" id="IPR003591">
    <property type="entry name" value="Leu-rich_rpt_typical-subtyp"/>
</dbReference>
<dbReference type="GO" id="GO:0005886">
    <property type="term" value="C:plasma membrane"/>
    <property type="evidence" value="ECO:0007669"/>
    <property type="project" value="TreeGrafter"/>
</dbReference>
<feature type="domain" description="TIR" evidence="12">
    <location>
        <begin position="747"/>
        <end position="887"/>
    </location>
</feature>
<dbReference type="GO" id="GO:0006955">
    <property type="term" value="P:immune response"/>
    <property type="evidence" value="ECO:0007669"/>
    <property type="project" value="InterPro"/>
</dbReference>
<dbReference type="PROSITE" id="PS50104">
    <property type="entry name" value="TIR"/>
    <property type="match status" value="1"/>
</dbReference>
<dbReference type="PANTHER" id="PTHR24365:SF541">
    <property type="entry name" value="PROTEIN TOLL-RELATED"/>
    <property type="match status" value="1"/>
</dbReference>
<evidence type="ECO:0000259" key="12">
    <source>
        <dbReference type="PROSITE" id="PS50104"/>
    </source>
</evidence>
<evidence type="ECO:0000313" key="13">
    <source>
        <dbReference type="EMBL" id="KAK0050851.1"/>
    </source>
</evidence>
<comment type="caution">
    <text evidence="13">The sequence shown here is derived from an EMBL/GenBank/DDBJ whole genome shotgun (WGS) entry which is preliminary data.</text>
</comment>
<organism evidence="13 14">
    <name type="scientific">Biomphalaria pfeifferi</name>
    <name type="common">Bloodfluke planorb</name>
    <name type="synonym">Freshwater snail</name>
    <dbReference type="NCBI Taxonomy" id="112525"/>
    <lineage>
        <taxon>Eukaryota</taxon>
        <taxon>Metazoa</taxon>
        <taxon>Spiralia</taxon>
        <taxon>Lophotrochozoa</taxon>
        <taxon>Mollusca</taxon>
        <taxon>Gastropoda</taxon>
        <taxon>Heterobranchia</taxon>
        <taxon>Euthyneura</taxon>
        <taxon>Panpulmonata</taxon>
        <taxon>Hygrophila</taxon>
        <taxon>Lymnaeoidea</taxon>
        <taxon>Planorbidae</taxon>
        <taxon>Biomphalaria</taxon>
    </lineage>
</organism>
<dbReference type="Proteomes" id="UP001233172">
    <property type="component" value="Unassembled WGS sequence"/>
</dbReference>
<dbReference type="SMART" id="SM00369">
    <property type="entry name" value="LRR_TYP"/>
    <property type="match status" value="5"/>
</dbReference>